<dbReference type="Pfam" id="PF04972">
    <property type="entry name" value="BON"/>
    <property type="match status" value="1"/>
</dbReference>
<dbReference type="PANTHER" id="PTHR33824">
    <property type="entry name" value="POLYKETIDE CYCLASE/DEHYDRASE AND LIPID TRANSPORT SUPERFAMILY PROTEIN"/>
    <property type="match status" value="1"/>
</dbReference>
<dbReference type="EMBL" id="CP036265">
    <property type="protein sequence ID" value="QDT15774.1"/>
    <property type="molecule type" value="Genomic_DNA"/>
</dbReference>
<name>A0A517P8S1_9PLAN</name>
<dbReference type="InterPro" id="IPR019587">
    <property type="entry name" value="Polyketide_cyclase/dehydratase"/>
</dbReference>
<evidence type="ECO:0000313" key="2">
    <source>
        <dbReference type="EMBL" id="QDT15774.1"/>
    </source>
</evidence>
<protein>
    <submittedName>
        <fullName evidence="2">Polyketide cyclase / dehydrase and lipid transport</fullName>
    </submittedName>
</protein>
<gene>
    <name evidence="2" type="ORF">CA12_18680</name>
</gene>
<dbReference type="PANTHER" id="PTHR33824:SF7">
    <property type="entry name" value="POLYKETIDE CYCLASE_DEHYDRASE AND LIPID TRANSPORT SUPERFAMILY PROTEIN"/>
    <property type="match status" value="1"/>
</dbReference>
<accession>A0A517P8S1</accession>
<dbReference type="PROSITE" id="PS50914">
    <property type="entry name" value="BON"/>
    <property type="match status" value="1"/>
</dbReference>
<dbReference type="SUPFAM" id="SSF55961">
    <property type="entry name" value="Bet v1-like"/>
    <property type="match status" value="1"/>
</dbReference>
<reference evidence="2 3" key="1">
    <citation type="submission" date="2019-02" db="EMBL/GenBank/DDBJ databases">
        <title>Deep-cultivation of Planctomycetes and their phenomic and genomic characterization uncovers novel biology.</title>
        <authorList>
            <person name="Wiegand S."/>
            <person name="Jogler M."/>
            <person name="Boedeker C."/>
            <person name="Pinto D."/>
            <person name="Vollmers J."/>
            <person name="Rivas-Marin E."/>
            <person name="Kohn T."/>
            <person name="Peeters S.H."/>
            <person name="Heuer A."/>
            <person name="Rast P."/>
            <person name="Oberbeckmann S."/>
            <person name="Bunk B."/>
            <person name="Jeske O."/>
            <person name="Meyerdierks A."/>
            <person name="Storesund J.E."/>
            <person name="Kallscheuer N."/>
            <person name="Luecker S."/>
            <person name="Lage O.M."/>
            <person name="Pohl T."/>
            <person name="Merkel B.J."/>
            <person name="Hornburger P."/>
            <person name="Mueller R.-W."/>
            <person name="Bruemmer F."/>
            <person name="Labrenz M."/>
            <person name="Spormann A.M."/>
            <person name="Op den Camp H."/>
            <person name="Overmann J."/>
            <person name="Amann R."/>
            <person name="Jetten M.S.M."/>
            <person name="Mascher T."/>
            <person name="Medema M.H."/>
            <person name="Devos D.P."/>
            <person name="Kaster A.-K."/>
            <person name="Ovreas L."/>
            <person name="Rohde M."/>
            <person name="Galperin M.Y."/>
            <person name="Jogler C."/>
        </authorList>
    </citation>
    <scope>NUCLEOTIDE SEQUENCE [LARGE SCALE GENOMIC DNA]</scope>
    <source>
        <strain evidence="2 3">CA12</strain>
    </source>
</reference>
<dbReference type="Pfam" id="PF10604">
    <property type="entry name" value="Polyketide_cyc2"/>
    <property type="match status" value="1"/>
</dbReference>
<dbReference type="InterPro" id="IPR047137">
    <property type="entry name" value="ORF3"/>
</dbReference>
<evidence type="ECO:0000259" key="1">
    <source>
        <dbReference type="PROSITE" id="PS50914"/>
    </source>
</evidence>
<keyword evidence="3" id="KW-1185">Reference proteome</keyword>
<proteinExistence type="predicted"/>
<feature type="domain" description="BON" evidence="1">
    <location>
        <begin position="77"/>
        <end position="143"/>
    </location>
</feature>
<dbReference type="OrthoDB" id="9797595at2"/>
<dbReference type="Proteomes" id="UP000318741">
    <property type="component" value="Chromosome"/>
</dbReference>
<dbReference type="Gene3D" id="3.30.530.20">
    <property type="match status" value="1"/>
</dbReference>
<sequence>MFEKTRGLLKGLALGAGAMYMFDPQFGSTRRSKLKDQFVRAGSDYGTLWEKGTKDLGNRIKGQAFEAKGLLTGEVADDATIENRVRAAAGHLLTDAGGLRVEARDGVVTLGGTVRPGEPDLLVPAVEKVRGVRSVEALLTTAGEPIPHRPQTGLAANLPTGELTHAARLGLATAGVGLLARAVLRRGPLMLPLAAAGAALFQKGRRGGRVEDLLGLSQAPKPIHLDKTVHIDAPREQVYEFLLDAEASRRFFPGHWQVEDLGGGRHRWGTTFAGAQLTCEEVVTEQVQNEKIAWQSTPESLVQYEGQARFEPEGDGTRVSVHLSWQPPGGSLGEIAARAFRMDPKSMLDEGLKRSKLHLEEHAVRPVHA</sequence>
<dbReference type="InterPro" id="IPR023393">
    <property type="entry name" value="START-like_dom_sf"/>
</dbReference>
<dbReference type="InterPro" id="IPR007055">
    <property type="entry name" value="BON_dom"/>
</dbReference>
<dbReference type="KEGG" id="acaf:CA12_18680"/>
<dbReference type="AlphaFoldDB" id="A0A517P8S1"/>
<organism evidence="2 3">
    <name type="scientific">Alienimonas californiensis</name>
    <dbReference type="NCBI Taxonomy" id="2527989"/>
    <lineage>
        <taxon>Bacteria</taxon>
        <taxon>Pseudomonadati</taxon>
        <taxon>Planctomycetota</taxon>
        <taxon>Planctomycetia</taxon>
        <taxon>Planctomycetales</taxon>
        <taxon>Planctomycetaceae</taxon>
        <taxon>Alienimonas</taxon>
    </lineage>
</organism>
<evidence type="ECO:0000313" key="3">
    <source>
        <dbReference type="Proteomes" id="UP000318741"/>
    </source>
</evidence>
<dbReference type="RefSeq" id="WP_145358678.1">
    <property type="nucleotide sequence ID" value="NZ_CP036265.1"/>
</dbReference>